<dbReference type="InParanoid" id="A0A7M7ITY7"/>
<feature type="compositionally biased region" description="Basic and acidic residues" evidence="5">
    <location>
        <begin position="938"/>
        <end position="969"/>
    </location>
</feature>
<dbReference type="SUPFAM" id="SSF50978">
    <property type="entry name" value="WD40 repeat-like"/>
    <property type="match status" value="1"/>
</dbReference>
<evidence type="ECO:0000256" key="3">
    <source>
        <dbReference type="ARBA" id="ARBA00022737"/>
    </source>
</evidence>
<name>A0A7M7ITY7_NASVI</name>
<keyword evidence="3" id="KW-0677">Repeat</keyword>
<evidence type="ECO:0000256" key="2">
    <source>
        <dbReference type="ARBA" id="ARBA00022574"/>
    </source>
</evidence>
<dbReference type="PANTHER" id="PTHR12442:SF5">
    <property type="entry name" value="DYNEIN AXONEMAL INTERMEDIATE CHAIN 3"/>
    <property type="match status" value="1"/>
</dbReference>
<dbReference type="OrthoDB" id="6619788at2759"/>
<evidence type="ECO:0000256" key="5">
    <source>
        <dbReference type="SAM" id="MobiDB-lite"/>
    </source>
</evidence>
<dbReference type="Proteomes" id="UP000002358">
    <property type="component" value="Chromosome 5"/>
</dbReference>
<dbReference type="AlphaFoldDB" id="A0A7M7ITY7"/>
<dbReference type="InterPro" id="IPR050687">
    <property type="entry name" value="Dynein_IC"/>
</dbReference>
<evidence type="ECO:0000256" key="1">
    <source>
        <dbReference type="ARBA" id="ARBA00022490"/>
    </source>
</evidence>
<dbReference type="InterPro" id="IPR036322">
    <property type="entry name" value="WD40_repeat_dom_sf"/>
</dbReference>
<dbReference type="GO" id="GO:0036159">
    <property type="term" value="P:inner dynein arm assembly"/>
    <property type="evidence" value="ECO:0007669"/>
    <property type="project" value="TreeGrafter"/>
</dbReference>
<feature type="compositionally biased region" description="Basic and acidic residues" evidence="5">
    <location>
        <begin position="243"/>
        <end position="254"/>
    </location>
</feature>
<protein>
    <recommendedName>
        <fullName evidence="8">WD repeat-containing protein 63</fullName>
    </recommendedName>
</protein>
<dbReference type="RefSeq" id="XP_016844833.1">
    <property type="nucleotide sequence ID" value="XM_016989344.2"/>
</dbReference>
<feature type="compositionally biased region" description="Basic and acidic residues" evidence="5">
    <location>
        <begin position="262"/>
        <end position="274"/>
    </location>
</feature>
<organism evidence="6 7">
    <name type="scientific">Nasonia vitripennis</name>
    <name type="common">Parasitic wasp</name>
    <dbReference type="NCBI Taxonomy" id="7425"/>
    <lineage>
        <taxon>Eukaryota</taxon>
        <taxon>Metazoa</taxon>
        <taxon>Ecdysozoa</taxon>
        <taxon>Arthropoda</taxon>
        <taxon>Hexapoda</taxon>
        <taxon>Insecta</taxon>
        <taxon>Pterygota</taxon>
        <taxon>Neoptera</taxon>
        <taxon>Endopterygota</taxon>
        <taxon>Hymenoptera</taxon>
        <taxon>Apocrita</taxon>
        <taxon>Proctotrupomorpha</taxon>
        <taxon>Chalcidoidea</taxon>
        <taxon>Pteromalidae</taxon>
        <taxon>Pteromalinae</taxon>
        <taxon>Nasonia</taxon>
    </lineage>
</organism>
<dbReference type="GO" id="GO:0060294">
    <property type="term" value="P:cilium movement involved in cell motility"/>
    <property type="evidence" value="ECO:0007669"/>
    <property type="project" value="TreeGrafter"/>
</dbReference>
<reference evidence="6" key="1">
    <citation type="submission" date="2021-01" db="UniProtKB">
        <authorList>
            <consortium name="EnsemblMetazoa"/>
        </authorList>
    </citation>
    <scope>IDENTIFICATION</scope>
</reference>
<dbReference type="PANTHER" id="PTHR12442">
    <property type="entry name" value="DYNEIN INTERMEDIATE CHAIN"/>
    <property type="match status" value="1"/>
</dbReference>
<evidence type="ECO:0000313" key="7">
    <source>
        <dbReference type="Proteomes" id="UP000002358"/>
    </source>
</evidence>
<evidence type="ECO:0000256" key="4">
    <source>
        <dbReference type="SAM" id="Coils"/>
    </source>
</evidence>
<keyword evidence="2" id="KW-0853">WD repeat</keyword>
<dbReference type="EnsemblMetazoa" id="XM_016989344">
    <property type="protein sequence ID" value="XP_016844833"/>
    <property type="gene ID" value="LOC103318015"/>
</dbReference>
<dbReference type="GO" id="GO:0045504">
    <property type="term" value="F:dynein heavy chain binding"/>
    <property type="evidence" value="ECO:0007669"/>
    <property type="project" value="TreeGrafter"/>
</dbReference>
<dbReference type="Gene3D" id="2.130.10.10">
    <property type="entry name" value="YVTN repeat-like/Quinoprotein amine dehydrogenase"/>
    <property type="match status" value="1"/>
</dbReference>
<keyword evidence="7" id="KW-1185">Reference proteome</keyword>
<accession>A0A7M7ITY7</accession>
<sequence length="997" mass="114705">MTAPSLKRTPPRISGAEIVRLTRQQQLRLGCAVEVHVFLECPYAFVPRKLLLEEANETLAAKIKAFDVDDLLLGYSKEKIETEDYGDFLVCLTEESTRALVFHNRRVTKNLLDRVRDEIIKQPRPWLDQGSGDFLNDAFLRSNRPLHEIDVALPVSELRRRRKLTDRPPDHPNLRDGYIELVPVHESFEHVELTRIEKTCQTNLEGRDVVAQTYPGNPKNQWTQYELEIPEDFVEIWTVVEKEEQENPKDEQQSERSSSSSNREEEKKPTKEEIQLLQKRRSAEWCELNDFLKKNSCSMIDVVAFNASTNLHTNDVANLDGAALHRDSIFVESPGDYEEKVSLIDLKSVGDRYLISASWHCEMENVIVCAYLDPEAMGQSLLALWSLDSPLRPRALLKCEERLAVVSFCPLKGFANVIVGGCADGKIVVWEINERMLTGEDVSRNRTPPLIEATIAASGEKSQTRSVTMLQWLPPWCRLETDGNFQRNTGNSRKAYFVTSSFDGSVFFWSLPPALSNPAELRSPLHLTISPIYQLIVEDQNAKTATRIPITCFSLPLAKNEESSNLSIRDQADLERLRRIFLGTSLGEVLCCSWESQTFAVDLTDRESCKVIGRCCWHDGIVRSMTKSPHLDDVFLTVGGRVFALWKEDLAEAPIFQRRSSDCGYGEGCWTGRSGLFAIARLDGCFEVWDLKRSSEKPVLLQTVSGKVSIILSSFNSNPKNYIDLINVNAIKLSASIYPNPTGIAKNLLAVLDGPSTLRIFVEPIEKVADEDLERVEWFEEFAWRETKRKLDFSRWQDDYLRQHPTALRRKAEREQAEATRKHREAREKFLKEQEILARQEAERKLARRRVSKSAIWRQNEEKRAESILLQKKNFVPSELDEKRRPLVELEEQRRTRSRKIREQLSRADKILEKKLVREVPEARQLVEPVTTETSENSVEKKDEEKRQMTSEDHEAEYRRMKEEMETKMRTGAYTPSFDWAKAMLAGEKRMKQLNNR</sequence>
<keyword evidence="4" id="KW-0175">Coiled coil</keyword>
<feature type="coiled-coil region" evidence="4">
    <location>
        <begin position="809"/>
        <end position="843"/>
    </location>
</feature>
<dbReference type="GO" id="GO:0036156">
    <property type="term" value="C:inner dynein arm"/>
    <property type="evidence" value="ECO:0007669"/>
    <property type="project" value="TreeGrafter"/>
</dbReference>
<dbReference type="GO" id="GO:0045503">
    <property type="term" value="F:dynein light chain binding"/>
    <property type="evidence" value="ECO:0007669"/>
    <property type="project" value="TreeGrafter"/>
</dbReference>
<proteinExistence type="predicted"/>
<feature type="region of interest" description="Disordered" evidence="5">
    <location>
        <begin position="243"/>
        <end position="274"/>
    </location>
</feature>
<evidence type="ECO:0008006" key="8">
    <source>
        <dbReference type="Google" id="ProtNLM"/>
    </source>
</evidence>
<feature type="region of interest" description="Disordered" evidence="5">
    <location>
        <begin position="927"/>
        <end position="970"/>
    </location>
</feature>
<evidence type="ECO:0000313" key="6">
    <source>
        <dbReference type="EnsemblMetazoa" id="XP_016844833"/>
    </source>
</evidence>
<keyword evidence="1" id="KW-0963">Cytoplasm</keyword>
<dbReference type="InterPro" id="IPR015943">
    <property type="entry name" value="WD40/YVTN_repeat-like_dom_sf"/>
</dbReference>
<dbReference type="GeneID" id="103318015"/>